<keyword evidence="6" id="KW-1133">Transmembrane helix</keyword>
<dbReference type="Pfam" id="PF00015">
    <property type="entry name" value="MCPsignal"/>
    <property type="match status" value="1"/>
</dbReference>
<evidence type="ECO:0000256" key="4">
    <source>
        <dbReference type="PROSITE-ProRule" id="PRU00284"/>
    </source>
</evidence>
<reference evidence="8" key="2">
    <citation type="submission" date="2023-01" db="EMBL/GenBank/DDBJ databases">
        <title>Draft genome sequence of Litoribrevibacter albus strain NBRC 110071.</title>
        <authorList>
            <person name="Sun Q."/>
            <person name="Mori K."/>
        </authorList>
    </citation>
    <scope>NUCLEOTIDE SEQUENCE</scope>
    <source>
        <strain evidence="8">NBRC 110071</strain>
    </source>
</reference>
<dbReference type="SUPFAM" id="SSF58104">
    <property type="entry name" value="Methyl-accepting chemotaxis protein (MCP) signaling domain"/>
    <property type="match status" value="1"/>
</dbReference>
<dbReference type="EMBL" id="BSNM01000016">
    <property type="protein sequence ID" value="GLQ32994.1"/>
    <property type="molecule type" value="Genomic_DNA"/>
</dbReference>
<evidence type="ECO:0000313" key="9">
    <source>
        <dbReference type="Proteomes" id="UP001161389"/>
    </source>
</evidence>
<dbReference type="Proteomes" id="UP001161389">
    <property type="component" value="Unassembled WGS sequence"/>
</dbReference>
<evidence type="ECO:0000256" key="2">
    <source>
        <dbReference type="ARBA" id="ARBA00023224"/>
    </source>
</evidence>
<protein>
    <recommendedName>
        <fullName evidence="7">Methyl-accepting transducer domain-containing protein</fullName>
    </recommendedName>
</protein>
<dbReference type="GO" id="GO:0007165">
    <property type="term" value="P:signal transduction"/>
    <property type="evidence" value="ECO:0007669"/>
    <property type="project" value="UniProtKB-KW"/>
</dbReference>
<keyword evidence="5" id="KW-0175">Coiled coil</keyword>
<name>A0AA37SCP7_9GAMM</name>
<dbReference type="Gene3D" id="1.10.287.950">
    <property type="entry name" value="Methyl-accepting chemotaxis protein"/>
    <property type="match status" value="1"/>
</dbReference>
<feature type="transmembrane region" description="Helical" evidence="6">
    <location>
        <begin position="334"/>
        <end position="355"/>
    </location>
</feature>
<proteinExistence type="inferred from homology"/>
<evidence type="ECO:0000313" key="8">
    <source>
        <dbReference type="EMBL" id="GLQ32994.1"/>
    </source>
</evidence>
<accession>A0AA37SCP7</accession>
<dbReference type="AlphaFoldDB" id="A0AA37SCP7"/>
<evidence type="ECO:0000256" key="6">
    <source>
        <dbReference type="SAM" id="Phobius"/>
    </source>
</evidence>
<organism evidence="8 9">
    <name type="scientific">Litoribrevibacter albus</name>
    <dbReference type="NCBI Taxonomy" id="1473156"/>
    <lineage>
        <taxon>Bacteria</taxon>
        <taxon>Pseudomonadati</taxon>
        <taxon>Pseudomonadota</taxon>
        <taxon>Gammaproteobacteria</taxon>
        <taxon>Oceanospirillales</taxon>
        <taxon>Oceanospirillaceae</taxon>
        <taxon>Litoribrevibacter</taxon>
    </lineage>
</organism>
<evidence type="ECO:0000259" key="7">
    <source>
        <dbReference type="PROSITE" id="PS50111"/>
    </source>
</evidence>
<reference evidence="8" key="1">
    <citation type="journal article" date="2014" name="Int. J. Syst. Evol. Microbiol.">
        <title>Complete genome sequence of Corynebacterium casei LMG S-19264T (=DSM 44701T), isolated from a smear-ripened cheese.</title>
        <authorList>
            <consortium name="US DOE Joint Genome Institute (JGI-PGF)"/>
            <person name="Walter F."/>
            <person name="Albersmeier A."/>
            <person name="Kalinowski J."/>
            <person name="Ruckert C."/>
        </authorList>
    </citation>
    <scope>NUCLEOTIDE SEQUENCE</scope>
    <source>
        <strain evidence="8">NBRC 110071</strain>
    </source>
</reference>
<keyword evidence="2 4" id="KW-0807">Transducer</keyword>
<dbReference type="SMART" id="SM00283">
    <property type="entry name" value="MA"/>
    <property type="match status" value="1"/>
</dbReference>
<feature type="coiled-coil region" evidence="5">
    <location>
        <begin position="41"/>
        <end position="80"/>
    </location>
</feature>
<dbReference type="PROSITE" id="PS50111">
    <property type="entry name" value="CHEMOTAXIS_TRANSDUC_2"/>
    <property type="match status" value="1"/>
</dbReference>
<evidence type="ECO:0000256" key="5">
    <source>
        <dbReference type="SAM" id="Coils"/>
    </source>
</evidence>
<dbReference type="InterPro" id="IPR004089">
    <property type="entry name" value="MCPsignal_dom"/>
</dbReference>
<comment type="subcellular location">
    <subcellularLocation>
        <location evidence="1">Membrane</location>
    </subcellularLocation>
</comment>
<keyword evidence="6" id="KW-0472">Membrane</keyword>
<keyword evidence="6" id="KW-0812">Transmembrane</keyword>
<comment type="caution">
    <text evidence="8">The sequence shown here is derived from an EMBL/GenBank/DDBJ whole genome shotgun (WGS) entry which is preliminary data.</text>
</comment>
<sequence>MGCELYMTERWRISFILAIVMLIAAAISATAINHFQSTFVAEQLEQSKQKERAHFDQLITQQVSDQLNRYSQTLAELSDQSWTQDAFTHFEMGVSFLRNMKLSEDQHLDAFYRREKASLFSSASVSSGQWLSSLDDVGQQLQIRYLAGNIYPPKEAMSFEGPSGSDDYDKVHRTFHPAFERMVKLSGASDVLLINKNMRVIYSASKRIDLGTNLSTVTTAQNNLADYVQTRLKKHSNLKVHNIPFGDYLPAGNQPQAFILTKLEQDRQTLGYIALSFSMTALTNAISTHPMPDTQYQLTLAENAASNSVRFFNTWNVDLTANHQPQPISADTNVWTWLISLMATLITIIVALWLINRSRFPAVNDHETLSTATAVSIAPPEPVVTEEALDNLASLVDQLEEQQSVSAAELNSTPQVILQKAQQDLKRTLTLLSEDITRIETEQQNLLSQQAEREAEQDGYIQALRSRVTEMDFSDTWNQILEPTSGMETELKTIQEIADQTNLLALNAAIEAARAGDQGRGFAVVADEVRKLAYKSHEAAQTVESHIKQLLSATHQVNDIITTQLTALKEQVSEASTPMSINATDFVSVHALVNELTVLIGELQKTTPSDIPFQEQNRRVEETIQQLKTQIQRIITDTSQN</sequence>
<dbReference type="PANTHER" id="PTHR32089">
    <property type="entry name" value="METHYL-ACCEPTING CHEMOTAXIS PROTEIN MCPB"/>
    <property type="match status" value="1"/>
</dbReference>
<dbReference type="GO" id="GO:0016020">
    <property type="term" value="C:membrane"/>
    <property type="evidence" value="ECO:0007669"/>
    <property type="project" value="UniProtKB-SubCell"/>
</dbReference>
<keyword evidence="9" id="KW-1185">Reference proteome</keyword>
<gene>
    <name evidence="8" type="ORF">GCM10007876_34730</name>
</gene>
<feature type="domain" description="Methyl-accepting transducer" evidence="7">
    <location>
        <begin position="478"/>
        <end position="625"/>
    </location>
</feature>
<feature type="transmembrane region" description="Helical" evidence="6">
    <location>
        <begin position="12"/>
        <end position="32"/>
    </location>
</feature>
<comment type="similarity">
    <text evidence="3">Belongs to the methyl-accepting chemotaxis (MCP) protein family.</text>
</comment>
<dbReference type="GO" id="GO:0006935">
    <property type="term" value="P:chemotaxis"/>
    <property type="evidence" value="ECO:0007669"/>
    <property type="project" value="UniProtKB-ARBA"/>
</dbReference>
<evidence type="ECO:0000256" key="3">
    <source>
        <dbReference type="ARBA" id="ARBA00029447"/>
    </source>
</evidence>
<dbReference type="PANTHER" id="PTHR32089:SF120">
    <property type="entry name" value="METHYL-ACCEPTING CHEMOTAXIS PROTEIN TLPQ"/>
    <property type="match status" value="1"/>
</dbReference>
<evidence type="ECO:0000256" key="1">
    <source>
        <dbReference type="ARBA" id="ARBA00004370"/>
    </source>
</evidence>